<name>A0ACC0G826_9ERIC</name>
<evidence type="ECO:0000313" key="2">
    <source>
        <dbReference type="Proteomes" id="UP001060215"/>
    </source>
</evidence>
<keyword evidence="2" id="KW-1185">Reference proteome</keyword>
<sequence>MKFWFGSLFCWLVFGPAVGSGVAAAAGPWVMICSGCLPVMAVVGRFFSGFFPVVAGVAAPVWFGRTSSSSGGVTSEEGSSIGWL</sequence>
<reference evidence="1 2" key="1">
    <citation type="journal article" date="2022" name="Plant J.">
        <title>Chromosome-level genome of Camellia lanceoleosa provides a valuable resource for understanding genome evolution and self-incompatibility.</title>
        <authorList>
            <person name="Gong W."/>
            <person name="Xiao S."/>
            <person name="Wang L."/>
            <person name="Liao Z."/>
            <person name="Chang Y."/>
            <person name="Mo W."/>
            <person name="Hu G."/>
            <person name="Li W."/>
            <person name="Zhao G."/>
            <person name="Zhu H."/>
            <person name="Hu X."/>
            <person name="Ji K."/>
            <person name="Xiang X."/>
            <person name="Song Q."/>
            <person name="Yuan D."/>
            <person name="Jin S."/>
            <person name="Zhang L."/>
        </authorList>
    </citation>
    <scope>NUCLEOTIDE SEQUENCE [LARGE SCALE GENOMIC DNA]</scope>
    <source>
        <strain evidence="1">SQ_2022a</strain>
    </source>
</reference>
<protein>
    <submittedName>
        <fullName evidence="1">Uncharacterized protein</fullName>
    </submittedName>
</protein>
<organism evidence="1 2">
    <name type="scientific">Camellia lanceoleosa</name>
    <dbReference type="NCBI Taxonomy" id="1840588"/>
    <lineage>
        <taxon>Eukaryota</taxon>
        <taxon>Viridiplantae</taxon>
        <taxon>Streptophyta</taxon>
        <taxon>Embryophyta</taxon>
        <taxon>Tracheophyta</taxon>
        <taxon>Spermatophyta</taxon>
        <taxon>Magnoliopsida</taxon>
        <taxon>eudicotyledons</taxon>
        <taxon>Gunneridae</taxon>
        <taxon>Pentapetalae</taxon>
        <taxon>asterids</taxon>
        <taxon>Ericales</taxon>
        <taxon>Theaceae</taxon>
        <taxon>Camellia</taxon>
    </lineage>
</organism>
<dbReference type="EMBL" id="CM045767">
    <property type="protein sequence ID" value="KAI7997004.1"/>
    <property type="molecule type" value="Genomic_DNA"/>
</dbReference>
<dbReference type="Proteomes" id="UP001060215">
    <property type="component" value="Chromosome 10"/>
</dbReference>
<evidence type="ECO:0000313" key="1">
    <source>
        <dbReference type="EMBL" id="KAI7997004.1"/>
    </source>
</evidence>
<gene>
    <name evidence="1" type="ORF">LOK49_LG10G01670</name>
</gene>
<proteinExistence type="predicted"/>
<comment type="caution">
    <text evidence="1">The sequence shown here is derived from an EMBL/GenBank/DDBJ whole genome shotgun (WGS) entry which is preliminary data.</text>
</comment>
<accession>A0ACC0G826</accession>